<feature type="compositionally biased region" description="Basic and acidic residues" evidence="6">
    <location>
        <begin position="65"/>
        <end position="75"/>
    </location>
</feature>
<keyword evidence="8" id="KW-1185">Reference proteome</keyword>
<comment type="subcellular location">
    <subcellularLocation>
        <location evidence="1">Nucleus</location>
    </subcellularLocation>
</comment>
<dbReference type="SMART" id="SM00297">
    <property type="entry name" value="BROMO"/>
    <property type="match status" value="1"/>
</dbReference>
<keyword evidence="2" id="KW-0805">Transcription regulation</keyword>
<dbReference type="PANTHER" id="PTHR22881">
    <property type="entry name" value="BROMODOMAIN CONTAINING PROTEIN"/>
    <property type="match status" value="1"/>
</dbReference>
<evidence type="ECO:0000256" key="2">
    <source>
        <dbReference type="ARBA" id="ARBA00023015"/>
    </source>
</evidence>
<dbReference type="PANTHER" id="PTHR22881:SF27">
    <property type="entry name" value="BROMODOMAIN CONTAINING 7_9"/>
    <property type="match status" value="1"/>
</dbReference>
<dbReference type="PROSITE" id="PS50014">
    <property type="entry name" value="BROMODOMAIN_2"/>
    <property type="match status" value="1"/>
</dbReference>
<gene>
    <name evidence="7" type="ORF">GE061_000347</name>
</gene>
<dbReference type="PRINTS" id="PR00503">
    <property type="entry name" value="BROMODOMAIN"/>
</dbReference>
<dbReference type="InterPro" id="IPR036427">
    <property type="entry name" value="Bromodomain-like_sf"/>
</dbReference>
<dbReference type="InterPro" id="IPR001487">
    <property type="entry name" value="Bromodomain"/>
</dbReference>
<dbReference type="AlphaFoldDB" id="A0A6A4K0L3"/>
<proteinExistence type="predicted"/>
<dbReference type="GO" id="GO:0005634">
    <property type="term" value="C:nucleus"/>
    <property type="evidence" value="ECO:0007669"/>
    <property type="project" value="UniProtKB-SubCell"/>
</dbReference>
<feature type="region of interest" description="Disordered" evidence="6">
    <location>
        <begin position="381"/>
        <end position="427"/>
    </location>
</feature>
<comment type="caution">
    <text evidence="7">The sequence shown here is derived from an EMBL/GenBank/DDBJ whole genome shotgun (WGS) entry which is preliminary data.</text>
</comment>
<keyword evidence="3" id="KW-0103">Bromodomain</keyword>
<keyword evidence="5" id="KW-0539">Nucleus</keyword>
<feature type="region of interest" description="Disordered" evidence="6">
    <location>
        <begin position="65"/>
        <end position="197"/>
    </location>
</feature>
<feature type="compositionally biased region" description="Basic residues" evidence="6">
    <location>
        <begin position="92"/>
        <end position="101"/>
    </location>
</feature>
<dbReference type="Gene3D" id="1.20.920.10">
    <property type="entry name" value="Bromodomain-like"/>
    <property type="match status" value="1"/>
</dbReference>
<dbReference type="EMBL" id="WIXP02000001">
    <property type="protein sequence ID" value="KAF6216010.1"/>
    <property type="molecule type" value="Genomic_DNA"/>
</dbReference>
<evidence type="ECO:0000256" key="1">
    <source>
        <dbReference type="ARBA" id="ARBA00004123"/>
    </source>
</evidence>
<evidence type="ECO:0000313" key="8">
    <source>
        <dbReference type="Proteomes" id="UP000466442"/>
    </source>
</evidence>
<dbReference type="InterPro" id="IPR021900">
    <property type="entry name" value="DUF3512"/>
</dbReference>
<feature type="compositionally biased region" description="Polar residues" evidence="6">
    <location>
        <begin position="80"/>
        <end position="91"/>
    </location>
</feature>
<dbReference type="SUPFAM" id="SSF47370">
    <property type="entry name" value="Bromodomain"/>
    <property type="match status" value="1"/>
</dbReference>
<dbReference type="Pfam" id="PF12024">
    <property type="entry name" value="DUF3512"/>
    <property type="match status" value="1"/>
</dbReference>
<dbReference type="InterPro" id="IPR051831">
    <property type="entry name" value="Bromodomain_contain_prot"/>
</dbReference>
<evidence type="ECO:0000256" key="5">
    <source>
        <dbReference type="ARBA" id="ARBA00023242"/>
    </source>
</evidence>
<evidence type="ECO:0000313" key="7">
    <source>
        <dbReference type="EMBL" id="KAF6216010.1"/>
    </source>
</evidence>
<dbReference type="Pfam" id="PF00439">
    <property type="entry name" value="Bromodomain"/>
    <property type="match status" value="1"/>
</dbReference>
<keyword evidence="4" id="KW-0804">Transcription</keyword>
<name>A0A6A4K0L3_APOLU</name>
<accession>A0A6A4K0L3</accession>
<feature type="region of interest" description="Disordered" evidence="6">
    <location>
        <begin position="606"/>
        <end position="629"/>
    </location>
</feature>
<evidence type="ECO:0000256" key="6">
    <source>
        <dbReference type="SAM" id="MobiDB-lite"/>
    </source>
</evidence>
<organism evidence="7 8">
    <name type="scientific">Apolygus lucorum</name>
    <name type="common">Small green plant bug</name>
    <name type="synonym">Lygocoris lucorum</name>
    <dbReference type="NCBI Taxonomy" id="248454"/>
    <lineage>
        <taxon>Eukaryota</taxon>
        <taxon>Metazoa</taxon>
        <taxon>Ecdysozoa</taxon>
        <taxon>Arthropoda</taxon>
        <taxon>Hexapoda</taxon>
        <taxon>Insecta</taxon>
        <taxon>Pterygota</taxon>
        <taxon>Neoptera</taxon>
        <taxon>Paraneoptera</taxon>
        <taxon>Hemiptera</taxon>
        <taxon>Heteroptera</taxon>
        <taxon>Panheteroptera</taxon>
        <taxon>Cimicomorpha</taxon>
        <taxon>Miridae</taxon>
        <taxon>Mirini</taxon>
        <taxon>Apolygus</taxon>
    </lineage>
</organism>
<protein>
    <submittedName>
        <fullName evidence="7">Uncharacterized protein</fullName>
    </submittedName>
</protein>
<evidence type="ECO:0000256" key="4">
    <source>
        <dbReference type="ARBA" id="ARBA00023163"/>
    </source>
</evidence>
<dbReference type="GO" id="GO:0006357">
    <property type="term" value="P:regulation of transcription by RNA polymerase II"/>
    <property type="evidence" value="ECO:0007669"/>
    <property type="project" value="TreeGrafter"/>
</dbReference>
<dbReference type="OrthoDB" id="21648at2759"/>
<sequence>MTSQSQSSSGLVVKPFNGKHFADWKLRIELLLDEKDLLECVSKDPNPDCNKWKKKDKKFWKLRATEHIGDSDPLRRPQQNKHSIMQKPVSSTKKHKKHKKEKHEEKSLNGDRPTALKLILKVGSSSTPEHSDSPGPIPSNYAVTGDDESLQSSSSLHKKAKKKKKKKDREHDKHEKKKKHHHKDRKRRYDDQSSEDGISIGEESMIEPPSAFEYCNQPKQDIAQNDSHTSGREPRLCVQLLRQKQNRSPLIKTLEYLQRQLEKKDPQQFFAWPVTDQIAPGYSKTITSPMDFSTMRQKVEDNAYSSLNEYITDLKLMCNNAMTYNQSDTIYYKAAKRLLHGGLKLLSPEKIKQLSTSLKWVNEIPSEQLGFQIRTGHPVHEIQSVPSPKKADSNDENSSGENISPKRKASSNVPESKFEAIPDNLTPEQILEQSQKALKMTEEKLALKKRKTNMGFLRQRPDGSTSLAILIPGNNNSDNPQEKPISLGQLIGKLSHGSGQLQGMREDRRSFAKTVRPLNYGAFGSYAPSYDSTFANLSKEESDLIYETYGDENATLYAESVLNFAKDCDYTLNMVDNLLDLLTGGEHRKAIAVIDEQRKYREEEERVRDLMESKELPPVNETTSRTDRKNEKNNVKIEIEKLKTLSDLGIDTSFLNDMDGDVTESSPAQPNPVQEKLEHTTALIEKLQQVQNDRLSSPAPTHLGHILPPSETEINLAEKITESLTELAKQVPPGALIPVPAIRKAMGIVNETMSVSTSTNTPTSPLPSTVGGVVVLDGDESSGEEEPCVGVGQLDLESELREFLESDTALSNFPLHDDKTIEEMLSES</sequence>
<reference evidence="7" key="1">
    <citation type="journal article" date="2021" name="Mol. Ecol. Resour.">
        <title>Apolygus lucorum genome provides insights into omnivorousness and mesophyll feeding.</title>
        <authorList>
            <person name="Liu Y."/>
            <person name="Liu H."/>
            <person name="Wang H."/>
            <person name="Huang T."/>
            <person name="Liu B."/>
            <person name="Yang B."/>
            <person name="Yin L."/>
            <person name="Li B."/>
            <person name="Zhang Y."/>
            <person name="Zhang S."/>
            <person name="Jiang F."/>
            <person name="Zhang X."/>
            <person name="Ren Y."/>
            <person name="Wang B."/>
            <person name="Wang S."/>
            <person name="Lu Y."/>
            <person name="Wu K."/>
            <person name="Fan W."/>
            <person name="Wang G."/>
        </authorList>
    </citation>
    <scope>NUCLEOTIDE SEQUENCE</scope>
    <source>
        <strain evidence="7">12Hb</strain>
    </source>
</reference>
<dbReference type="Proteomes" id="UP000466442">
    <property type="component" value="Linkage Group LG1"/>
</dbReference>
<evidence type="ECO:0000256" key="3">
    <source>
        <dbReference type="ARBA" id="ARBA00023117"/>
    </source>
</evidence>
<feature type="compositionally biased region" description="Basic residues" evidence="6">
    <location>
        <begin position="156"/>
        <end position="186"/>
    </location>
</feature>
<dbReference type="CDD" id="cd05513">
    <property type="entry name" value="Bromo_brd7_like"/>
    <property type="match status" value="1"/>
</dbReference>
<feature type="compositionally biased region" description="Basic and acidic residues" evidence="6">
    <location>
        <begin position="606"/>
        <end position="615"/>
    </location>
</feature>